<comment type="similarity">
    <text evidence="2">Belongs to the multi antimicrobial extrusion (MATE) (TC 2.A.66.1) family.</text>
</comment>
<organism evidence="10 11">
    <name type="scientific">Aduncisulcus paluster</name>
    <dbReference type="NCBI Taxonomy" id="2918883"/>
    <lineage>
        <taxon>Eukaryota</taxon>
        <taxon>Metamonada</taxon>
        <taxon>Carpediemonas-like organisms</taxon>
        <taxon>Aduncisulcus</taxon>
    </lineage>
</organism>
<evidence type="ECO:0000256" key="3">
    <source>
        <dbReference type="ARBA" id="ARBA00022448"/>
    </source>
</evidence>
<feature type="compositionally biased region" description="Basic and acidic residues" evidence="8">
    <location>
        <begin position="512"/>
        <end position="521"/>
    </location>
</feature>
<feature type="transmembrane region" description="Helical" evidence="9">
    <location>
        <begin position="86"/>
        <end position="115"/>
    </location>
</feature>
<gene>
    <name evidence="10" type="ORF">ADUPG1_006374</name>
</gene>
<feature type="transmembrane region" description="Helical" evidence="9">
    <location>
        <begin position="127"/>
        <end position="149"/>
    </location>
</feature>
<evidence type="ECO:0000256" key="7">
    <source>
        <dbReference type="ARBA" id="ARBA00023136"/>
    </source>
</evidence>
<feature type="transmembrane region" description="Helical" evidence="9">
    <location>
        <begin position="45"/>
        <end position="66"/>
    </location>
</feature>
<dbReference type="Pfam" id="PF01554">
    <property type="entry name" value="MatE"/>
    <property type="match status" value="2"/>
</dbReference>
<dbReference type="EMBL" id="BQXS01009948">
    <property type="protein sequence ID" value="GKT32166.1"/>
    <property type="molecule type" value="Genomic_DNA"/>
</dbReference>
<dbReference type="PANTHER" id="PTHR43823:SF3">
    <property type="entry name" value="MULTIDRUG EXPORT PROTEIN MEPA"/>
    <property type="match status" value="1"/>
</dbReference>
<feature type="transmembrane region" description="Helical" evidence="9">
    <location>
        <begin position="429"/>
        <end position="449"/>
    </location>
</feature>
<keyword evidence="11" id="KW-1185">Reference proteome</keyword>
<evidence type="ECO:0000256" key="8">
    <source>
        <dbReference type="SAM" id="MobiDB-lite"/>
    </source>
</evidence>
<dbReference type="PANTHER" id="PTHR43823">
    <property type="entry name" value="SPORULATION PROTEIN YKVU"/>
    <property type="match status" value="1"/>
</dbReference>
<evidence type="ECO:0000256" key="5">
    <source>
        <dbReference type="ARBA" id="ARBA00022692"/>
    </source>
</evidence>
<feature type="transmembrane region" description="Helical" evidence="9">
    <location>
        <begin position="227"/>
        <end position="249"/>
    </location>
</feature>
<name>A0ABQ5KJR7_9EUKA</name>
<evidence type="ECO:0000256" key="4">
    <source>
        <dbReference type="ARBA" id="ARBA00022475"/>
    </source>
</evidence>
<feature type="transmembrane region" description="Helical" evidence="9">
    <location>
        <begin position="360"/>
        <end position="382"/>
    </location>
</feature>
<dbReference type="InterPro" id="IPR002528">
    <property type="entry name" value="MATE_fam"/>
</dbReference>
<feature type="transmembrane region" description="Helical" evidence="9">
    <location>
        <begin position="204"/>
        <end position="221"/>
    </location>
</feature>
<evidence type="ECO:0000256" key="1">
    <source>
        <dbReference type="ARBA" id="ARBA00004651"/>
    </source>
</evidence>
<comment type="subcellular location">
    <subcellularLocation>
        <location evidence="1">Cell membrane</location>
        <topology evidence="1">Multi-pass membrane protein</topology>
    </subcellularLocation>
</comment>
<comment type="caution">
    <text evidence="10">The sequence shown here is derived from an EMBL/GenBank/DDBJ whole genome shotgun (WGS) entry which is preliminary data.</text>
</comment>
<dbReference type="Proteomes" id="UP001057375">
    <property type="component" value="Unassembled WGS sequence"/>
</dbReference>
<evidence type="ECO:0000313" key="10">
    <source>
        <dbReference type="EMBL" id="GKT32166.1"/>
    </source>
</evidence>
<evidence type="ECO:0000256" key="2">
    <source>
        <dbReference type="ARBA" id="ARBA00010199"/>
    </source>
</evidence>
<accession>A0ABQ5KJR7</accession>
<protein>
    <submittedName>
        <fullName evidence="10">Multi antimicrobial extrusion protein like protein</fullName>
    </submittedName>
</protein>
<feature type="transmembrane region" description="Helical" evidence="9">
    <location>
        <begin position="169"/>
        <end position="192"/>
    </location>
</feature>
<evidence type="ECO:0000256" key="9">
    <source>
        <dbReference type="SAM" id="Phobius"/>
    </source>
</evidence>
<evidence type="ECO:0000313" key="11">
    <source>
        <dbReference type="Proteomes" id="UP001057375"/>
    </source>
</evidence>
<keyword evidence="3" id="KW-0813">Transport</keyword>
<feature type="transmembrane region" description="Helical" evidence="9">
    <location>
        <begin position="461"/>
        <end position="483"/>
    </location>
</feature>
<keyword evidence="7 9" id="KW-0472">Membrane</keyword>
<feature type="transmembrane region" description="Helical" evidence="9">
    <location>
        <begin position="329"/>
        <end position="348"/>
    </location>
</feature>
<dbReference type="InterPro" id="IPR051327">
    <property type="entry name" value="MATE_MepA_subfamily"/>
</dbReference>
<dbReference type="PIRSF" id="PIRSF006603">
    <property type="entry name" value="DinF"/>
    <property type="match status" value="1"/>
</dbReference>
<sequence length="521" mass="56439">MVVEVEVEQIELPVPETCYQRYKARKLAKAKIAADRHLMLASDHIFKTLMALSIPSIISMGLNAVYNVVDSIFLGNSSAEDLAAASLFMVIEFGVFTSLNVSLGAGASAVISPALGKGDFLTANKALTYFFTLLIIVNAAIPAIFIPYLDPLLDFLGATSVTKARAKQYALIMSAFPIGYGLTASMGPLLRVENKASLSMWRQVISSALNVIFDPILIFGFDLGTQGAAISTVASQLIVGVYMLWFYLFPEKSGATVKLAWNEAYGKGNMDWRMIGKMSVLGLGNLFSGMGRRIAGLLFNRTFKTMLDGSLVEVYQAIMGAMTQLSSLIGMPSAGIALGFIPLVGYNIGRNRYDRVQKALVYSFLSMLVIGGSLVILVEILARPISRAFGSDGDFLDLAPKYLRIGLCGVWLSAGTSLLMGYFQVRHNIIVSMIMGLLQPVLSIIYASILPYTSLGVAGAFWTPTAAFVTSFIIALPIMIVVLRQIDKKKHIPSFVIDGESESGENSMKSPEAVEMREARV</sequence>
<proteinExistence type="inferred from homology"/>
<feature type="region of interest" description="Disordered" evidence="8">
    <location>
        <begin position="500"/>
        <end position="521"/>
    </location>
</feature>
<keyword evidence="6 9" id="KW-1133">Transmembrane helix</keyword>
<keyword evidence="4" id="KW-1003">Cell membrane</keyword>
<keyword evidence="5 9" id="KW-0812">Transmembrane</keyword>
<reference evidence="10" key="1">
    <citation type="submission" date="2022-03" db="EMBL/GenBank/DDBJ databases">
        <title>Draft genome sequence of Aduncisulcus paluster, a free-living microaerophilic Fornicata.</title>
        <authorList>
            <person name="Yuyama I."/>
            <person name="Kume K."/>
            <person name="Tamura T."/>
            <person name="Inagaki Y."/>
            <person name="Hashimoto T."/>
        </authorList>
    </citation>
    <scope>NUCLEOTIDE SEQUENCE</scope>
    <source>
        <strain evidence="10">NY0171</strain>
    </source>
</reference>
<evidence type="ECO:0000256" key="6">
    <source>
        <dbReference type="ARBA" id="ARBA00022989"/>
    </source>
</evidence>
<dbReference type="InterPro" id="IPR048279">
    <property type="entry name" value="MdtK-like"/>
</dbReference>
<feature type="transmembrane region" description="Helical" evidence="9">
    <location>
        <begin position="402"/>
        <end position="422"/>
    </location>
</feature>
<feature type="transmembrane region" description="Helical" evidence="9">
    <location>
        <begin position="280"/>
        <end position="299"/>
    </location>
</feature>